<dbReference type="EMBL" id="LN483073">
    <property type="protein sequence ID" value="CDZ99358.1"/>
    <property type="molecule type" value="Genomic_DNA"/>
</dbReference>
<dbReference type="AlphaFoldDB" id="A0A078LVX6"/>
<dbReference type="GO" id="GO:0020037">
    <property type="term" value="F:heme binding"/>
    <property type="evidence" value="ECO:0007669"/>
    <property type="project" value="InterPro"/>
</dbReference>
<feature type="transmembrane region" description="Helical" evidence="5">
    <location>
        <begin position="262"/>
        <end position="283"/>
    </location>
</feature>
<feature type="domain" description="Cytochrome c" evidence="6">
    <location>
        <begin position="358"/>
        <end position="433"/>
    </location>
</feature>
<feature type="transmembrane region" description="Helical" evidence="5">
    <location>
        <begin position="143"/>
        <end position="167"/>
    </location>
</feature>
<keyword evidence="1 4" id="KW-0349">Heme</keyword>
<protein>
    <recommendedName>
        <fullName evidence="6">Cytochrome c domain-containing protein</fullName>
    </recommendedName>
</protein>
<dbReference type="InterPro" id="IPR036909">
    <property type="entry name" value="Cyt_c-like_dom_sf"/>
</dbReference>
<sequence>MNFPSVDYSWFGNGSVIALIAIVHVVISHGVAIGTIALMVTMEYRAVRTKNAKLDQLAKKIAKWVLIITTTVGAMTGVGIWFSTTVIQPDSIGTLLRIFFWAWVAEWAVFITEVVLLIIYYYTWDTWKDGKAKIRHLKLGMTLAFASWLTMAIITGVLAAKLTPGLWTETLSFWNAFINPTYLPSLGFRMFLAVMLAIALLSFFIRWRVKDVELRGEVFSVFGLWGAISLPATFIFGLWYLWSIPTEAYNMIVWSTGMPENVFKGLNIVAFVILVVFLIWVVVKPKAVPWLLSLVVMGASIGFIGEFEVVRESIRKPFIIYDYMYANGLLAKDREKYDEEGFLTHATWAKEKEVTAENMVEAGREVFIGQCITCHTVDGWRSKRSLTKRMDGWDEEAMKGFIPTMHNVRVAMPPFMGTDEELAALAAYISTELNGERTNKTQEVSAK</sequence>
<evidence type="ECO:0000256" key="3">
    <source>
        <dbReference type="ARBA" id="ARBA00023004"/>
    </source>
</evidence>
<feature type="transmembrane region" description="Helical" evidence="5">
    <location>
        <begin position="187"/>
        <end position="207"/>
    </location>
</feature>
<evidence type="ECO:0000313" key="7">
    <source>
        <dbReference type="EMBL" id="CDZ99358.1"/>
    </source>
</evidence>
<dbReference type="Gene3D" id="1.10.760.10">
    <property type="entry name" value="Cytochrome c-like domain"/>
    <property type="match status" value="1"/>
</dbReference>
<dbReference type="HOGENOM" id="CLU_033225_0_0_9"/>
<organism evidence="7">
    <name type="scientific">Metalysinibacillus saudimassiliensis</name>
    <dbReference type="NCBI Taxonomy" id="1461583"/>
    <lineage>
        <taxon>Bacteria</taxon>
        <taxon>Bacillati</taxon>
        <taxon>Bacillota</taxon>
        <taxon>Bacilli</taxon>
        <taxon>Bacillales</taxon>
        <taxon>Caryophanaceae</taxon>
        <taxon>Metalysinibacillus</taxon>
    </lineage>
</organism>
<feature type="transmembrane region" description="Helical" evidence="5">
    <location>
        <begin position="16"/>
        <end position="40"/>
    </location>
</feature>
<dbReference type="PATRIC" id="fig|1461583.4.peg.60"/>
<feature type="transmembrane region" description="Helical" evidence="5">
    <location>
        <begin position="219"/>
        <end position="242"/>
    </location>
</feature>
<dbReference type="PROSITE" id="PS51007">
    <property type="entry name" value="CYTC"/>
    <property type="match status" value="1"/>
</dbReference>
<reference evidence="7" key="1">
    <citation type="submission" date="2014-07" db="EMBL/GenBank/DDBJ databases">
        <authorList>
            <person name="Urmite Genomes Urmite Genomes"/>
        </authorList>
    </citation>
    <scope>NUCLEOTIDE SEQUENCE</scope>
    <source>
        <strain evidence="7">13S34_air</strain>
    </source>
</reference>
<keyword evidence="2 4" id="KW-0479">Metal-binding</keyword>
<name>A0A078LVX6_9BACL</name>
<keyword evidence="5" id="KW-0812">Transmembrane</keyword>
<dbReference type="GO" id="GO:0009055">
    <property type="term" value="F:electron transfer activity"/>
    <property type="evidence" value="ECO:0007669"/>
    <property type="project" value="InterPro"/>
</dbReference>
<feature type="transmembrane region" description="Helical" evidence="5">
    <location>
        <begin position="290"/>
        <end position="307"/>
    </location>
</feature>
<evidence type="ECO:0000256" key="2">
    <source>
        <dbReference type="ARBA" id="ARBA00022723"/>
    </source>
</evidence>
<keyword evidence="5" id="KW-0472">Membrane</keyword>
<evidence type="ECO:0000256" key="4">
    <source>
        <dbReference type="PROSITE-ProRule" id="PRU00433"/>
    </source>
</evidence>
<feature type="transmembrane region" description="Helical" evidence="5">
    <location>
        <begin position="61"/>
        <end position="82"/>
    </location>
</feature>
<gene>
    <name evidence="7" type="ORF">BN1050_00061</name>
</gene>
<dbReference type="Pfam" id="PF13442">
    <property type="entry name" value="Cytochrome_CBB3"/>
    <property type="match status" value="1"/>
</dbReference>
<keyword evidence="5" id="KW-1133">Transmembrane helix</keyword>
<accession>A0A078LVX6</accession>
<keyword evidence="3 4" id="KW-0408">Iron</keyword>
<dbReference type="GO" id="GO:0046872">
    <property type="term" value="F:metal ion binding"/>
    <property type="evidence" value="ECO:0007669"/>
    <property type="project" value="UniProtKB-KW"/>
</dbReference>
<evidence type="ECO:0000256" key="1">
    <source>
        <dbReference type="ARBA" id="ARBA00022617"/>
    </source>
</evidence>
<evidence type="ECO:0000256" key="5">
    <source>
        <dbReference type="SAM" id="Phobius"/>
    </source>
</evidence>
<evidence type="ECO:0000259" key="6">
    <source>
        <dbReference type="PROSITE" id="PS51007"/>
    </source>
</evidence>
<proteinExistence type="predicted"/>
<dbReference type="SUPFAM" id="SSF46626">
    <property type="entry name" value="Cytochrome c"/>
    <property type="match status" value="1"/>
</dbReference>
<feature type="transmembrane region" description="Helical" evidence="5">
    <location>
        <begin position="98"/>
        <end position="122"/>
    </location>
</feature>
<dbReference type="InterPro" id="IPR009056">
    <property type="entry name" value="Cyt_c-like_dom"/>
</dbReference>